<keyword evidence="1" id="KW-0472">Membrane</keyword>
<proteinExistence type="predicted"/>
<evidence type="ECO:0000256" key="1">
    <source>
        <dbReference type="SAM" id="Phobius"/>
    </source>
</evidence>
<sequence>MSRSFLPIVIIEDNKGENSLFLYNTKVMTMEYQRAPDEFLPHLPKRERRRIYTHSLLWKISAERKRSLSIIESNTYTNLSDDELMEYLTFNNKQLDTEMIGDAAIFFYGKYESECGSHVEEAGIKERKIYKTNSAFGAYAYMINPEAAAIALLEINKIERDDLLDEFFQQLCSKELVKAYCYHPSILKSATGYTAECLYPIDEKENRKKRNENSNWLPILIFILIIILIVILILALYYVARICFSSSNIYTIHLRDQLESE</sequence>
<protein>
    <submittedName>
        <fullName evidence="2">Uncharacterized protein</fullName>
    </submittedName>
</protein>
<reference evidence="2" key="1">
    <citation type="submission" date="2018-10" db="EMBL/GenBank/DDBJ databases">
        <title>Hidden diversity of soil giant viruses.</title>
        <authorList>
            <person name="Schulz F."/>
            <person name="Alteio L."/>
            <person name="Goudeau D."/>
            <person name="Ryan E.M."/>
            <person name="Malmstrom R.R."/>
            <person name="Blanchard J."/>
            <person name="Woyke T."/>
        </authorList>
    </citation>
    <scope>NUCLEOTIDE SEQUENCE</scope>
    <source>
        <strain evidence="2">SOV1</strain>
    </source>
</reference>
<keyword evidence="1" id="KW-1133">Transmembrane helix</keyword>
<gene>
    <name evidence="2" type="ORF">Solivirus7_10</name>
</gene>
<organism evidence="2">
    <name type="scientific">Solivirus sp</name>
    <dbReference type="NCBI Taxonomy" id="2487772"/>
    <lineage>
        <taxon>Viruses</taxon>
        <taxon>Pithoviruses</taxon>
    </lineage>
</organism>
<feature type="transmembrane region" description="Helical" evidence="1">
    <location>
        <begin position="216"/>
        <end position="240"/>
    </location>
</feature>
<dbReference type="EMBL" id="MK072495">
    <property type="protein sequence ID" value="AYV86112.1"/>
    <property type="molecule type" value="Genomic_DNA"/>
</dbReference>
<name>A0A3G5AG20_9VIRU</name>
<evidence type="ECO:0000313" key="2">
    <source>
        <dbReference type="EMBL" id="AYV86112.1"/>
    </source>
</evidence>
<keyword evidence="1" id="KW-0812">Transmembrane</keyword>
<accession>A0A3G5AG20</accession>